<name>A0ACC0YIJ6_9ROSI</name>
<gene>
    <name evidence="1" type="ORF">Pint_22140</name>
</gene>
<organism evidence="1 2">
    <name type="scientific">Pistacia integerrima</name>
    <dbReference type="NCBI Taxonomy" id="434235"/>
    <lineage>
        <taxon>Eukaryota</taxon>
        <taxon>Viridiplantae</taxon>
        <taxon>Streptophyta</taxon>
        <taxon>Embryophyta</taxon>
        <taxon>Tracheophyta</taxon>
        <taxon>Spermatophyta</taxon>
        <taxon>Magnoliopsida</taxon>
        <taxon>eudicotyledons</taxon>
        <taxon>Gunneridae</taxon>
        <taxon>Pentapetalae</taxon>
        <taxon>rosids</taxon>
        <taxon>malvids</taxon>
        <taxon>Sapindales</taxon>
        <taxon>Anacardiaceae</taxon>
        <taxon>Pistacia</taxon>
    </lineage>
</organism>
<proteinExistence type="predicted"/>
<dbReference type="Proteomes" id="UP001163603">
    <property type="component" value="Chromosome 6"/>
</dbReference>
<evidence type="ECO:0000313" key="1">
    <source>
        <dbReference type="EMBL" id="KAJ0038130.1"/>
    </source>
</evidence>
<protein>
    <submittedName>
        <fullName evidence="1">Uncharacterized protein</fullName>
    </submittedName>
</protein>
<evidence type="ECO:0000313" key="2">
    <source>
        <dbReference type="Proteomes" id="UP001163603"/>
    </source>
</evidence>
<keyword evidence="2" id="KW-1185">Reference proteome</keyword>
<accession>A0ACC0YIJ6</accession>
<sequence>MILNMDAMAARNQGYLSFQHYKQFNILFETTTSSGSWS</sequence>
<dbReference type="EMBL" id="CM047741">
    <property type="protein sequence ID" value="KAJ0038130.1"/>
    <property type="molecule type" value="Genomic_DNA"/>
</dbReference>
<comment type="caution">
    <text evidence="1">The sequence shown here is derived from an EMBL/GenBank/DDBJ whole genome shotgun (WGS) entry which is preliminary data.</text>
</comment>
<reference evidence="2" key="1">
    <citation type="journal article" date="2023" name="G3 (Bethesda)">
        <title>Genome assembly and association tests identify interacting loci associated with vigor, precocity, and sex in interspecific pistachio rootstocks.</title>
        <authorList>
            <person name="Palmer W."/>
            <person name="Jacygrad E."/>
            <person name="Sagayaradj S."/>
            <person name="Cavanaugh K."/>
            <person name="Han R."/>
            <person name="Bertier L."/>
            <person name="Beede B."/>
            <person name="Kafkas S."/>
            <person name="Golino D."/>
            <person name="Preece J."/>
            <person name="Michelmore R."/>
        </authorList>
    </citation>
    <scope>NUCLEOTIDE SEQUENCE [LARGE SCALE GENOMIC DNA]</scope>
</reference>